<accession>A0A9Q3IAR8</accession>
<keyword evidence="2" id="KW-1185">Reference proteome</keyword>
<evidence type="ECO:0000313" key="1">
    <source>
        <dbReference type="EMBL" id="MBW0533412.1"/>
    </source>
</evidence>
<comment type="caution">
    <text evidence="1">The sequence shown here is derived from an EMBL/GenBank/DDBJ whole genome shotgun (WGS) entry which is preliminary data.</text>
</comment>
<dbReference type="Proteomes" id="UP000765509">
    <property type="component" value="Unassembled WGS sequence"/>
</dbReference>
<dbReference type="AlphaFoldDB" id="A0A9Q3IAR8"/>
<reference evidence="1" key="1">
    <citation type="submission" date="2021-03" db="EMBL/GenBank/DDBJ databases">
        <title>Draft genome sequence of rust myrtle Austropuccinia psidii MF-1, a brazilian biotype.</title>
        <authorList>
            <person name="Quecine M.C."/>
            <person name="Pachon D.M.R."/>
            <person name="Bonatelli M.L."/>
            <person name="Correr F.H."/>
            <person name="Franceschini L.M."/>
            <person name="Leite T.F."/>
            <person name="Margarido G.R.A."/>
            <person name="Almeida C.A."/>
            <person name="Ferrarezi J.A."/>
            <person name="Labate C.A."/>
        </authorList>
    </citation>
    <scope>NUCLEOTIDE SEQUENCE</scope>
    <source>
        <strain evidence="1">MF-1</strain>
    </source>
</reference>
<protein>
    <submittedName>
        <fullName evidence="1">Uncharacterized protein</fullName>
    </submittedName>
</protein>
<proteinExistence type="predicted"/>
<name>A0A9Q3IAR8_9BASI</name>
<organism evidence="1 2">
    <name type="scientific">Austropuccinia psidii MF-1</name>
    <dbReference type="NCBI Taxonomy" id="1389203"/>
    <lineage>
        <taxon>Eukaryota</taxon>
        <taxon>Fungi</taxon>
        <taxon>Dikarya</taxon>
        <taxon>Basidiomycota</taxon>
        <taxon>Pucciniomycotina</taxon>
        <taxon>Pucciniomycetes</taxon>
        <taxon>Pucciniales</taxon>
        <taxon>Sphaerophragmiaceae</taxon>
        <taxon>Austropuccinia</taxon>
    </lineage>
</organism>
<gene>
    <name evidence="1" type="ORF">O181_073127</name>
</gene>
<evidence type="ECO:0000313" key="2">
    <source>
        <dbReference type="Proteomes" id="UP000765509"/>
    </source>
</evidence>
<sequence>MGRTWKKLDIKGLNRPFIKKDKPRKYFRPNTCNSNEQGKCHKFGGIGHVANNCLQKAKINEIVETEDHNAKGEDSDSEKDTEESNFLESDGINIINAQINNIDLIYEVLDVNSNLPQVGTSDTSLKRIKDARLYRAKSEKGMEYTAWKSSISFVMVENQEAKANLDTRADCTCVGRSYLKTIVPDWEEKRITIQVVKFSSASESMKPHGKIELTLIFPHP</sequence>
<dbReference type="EMBL" id="AVOT02038519">
    <property type="protein sequence ID" value="MBW0533412.1"/>
    <property type="molecule type" value="Genomic_DNA"/>
</dbReference>